<reference evidence="2" key="1">
    <citation type="submission" date="2023-07" db="EMBL/GenBank/DDBJ databases">
        <title>30 novel species of actinomycetes from the DSMZ collection.</title>
        <authorList>
            <person name="Nouioui I."/>
        </authorList>
    </citation>
    <scope>NUCLEOTIDE SEQUENCE [LARGE SCALE GENOMIC DNA]</scope>
    <source>
        <strain evidence="2">DSM 41699</strain>
    </source>
</reference>
<dbReference type="Proteomes" id="UP001183809">
    <property type="component" value="Unassembled WGS sequence"/>
</dbReference>
<evidence type="ECO:0000313" key="1">
    <source>
        <dbReference type="EMBL" id="MDT0469816.1"/>
    </source>
</evidence>
<comment type="caution">
    <text evidence="1">The sequence shown here is derived from an EMBL/GenBank/DDBJ whole genome shotgun (WGS) entry which is preliminary data.</text>
</comment>
<evidence type="ECO:0008006" key="3">
    <source>
        <dbReference type="Google" id="ProtNLM"/>
    </source>
</evidence>
<sequence>MTTARSGGRTAAAYPTAGADLTDSLLIIYDGSSAVVEFAALLAAGCTAVVLAPVHDTTHADAKKSERLAYQGALPATELGIKAGREPTLPGAVAGKVCRASRAGEPFRSQHSRVVDDVAEEISAWLVVPGPEAEPLVGHLEPPLMVMSGYAA</sequence>
<accession>A0ABU2U9U9</accession>
<name>A0ABU2U9U9_9ACTN</name>
<organism evidence="1 2">
    <name type="scientific">Streptomyces gibsoniae</name>
    <dbReference type="NCBI Taxonomy" id="3075529"/>
    <lineage>
        <taxon>Bacteria</taxon>
        <taxon>Bacillati</taxon>
        <taxon>Actinomycetota</taxon>
        <taxon>Actinomycetes</taxon>
        <taxon>Kitasatosporales</taxon>
        <taxon>Streptomycetaceae</taxon>
        <taxon>Streptomyces</taxon>
    </lineage>
</organism>
<proteinExistence type="predicted"/>
<protein>
    <recommendedName>
        <fullName evidence="3">Universal stress protein</fullName>
    </recommendedName>
</protein>
<dbReference type="EMBL" id="JAVREY010000132">
    <property type="protein sequence ID" value="MDT0469816.1"/>
    <property type="molecule type" value="Genomic_DNA"/>
</dbReference>
<keyword evidence="2" id="KW-1185">Reference proteome</keyword>
<dbReference type="RefSeq" id="WP_311701234.1">
    <property type="nucleotide sequence ID" value="NZ_JAVREY010000132.1"/>
</dbReference>
<evidence type="ECO:0000313" key="2">
    <source>
        <dbReference type="Proteomes" id="UP001183809"/>
    </source>
</evidence>
<gene>
    <name evidence="1" type="ORF">RM764_43985</name>
</gene>